<keyword evidence="2" id="KW-0732">Signal</keyword>
<dbReference type="Proteomes" id="UP001183615">
    <property type="component" value="Unassembled WGS sequence"/>
</dbReference>
<evidence type="ECO:0000256" key="1">
    <source>
        <dbReference type="SAM" id="MobiDB-lite"/>
    </source>
</evidence>
<gene>
    <name evidence="3" type="ORF">RM779_16960</name>
</gene>
<accession>A0ABU2S783</accession>
<organism evidence="3 4">
    <name type="scientific">Streptomyces johnsoniae</name>
    <dbReference type="NCBI Taxonomy" id="3075532"/>
    <lineage>
        <taxon>Bacteria</taxon>
        <taxon>Bacillati</taxon>
        <taxon>Actinomycetota</taxon>
        <taxon>Actinomycetes</taxon>
        <taxon>Kitasatosporales</taxon>
        <taxon>Streptomycetaceae</taxon>
        <taxon>Streptomyces</taxon>
    </lineage>
</organism>
<feature type="compositionally biased region" description="Pro residues" evidence="1">
    <location>
        <begin position="128"/>
        <end position="141"/>
    </location>
</feature>
<dbReference type="EMBL" id="JAVREV010000008">
    <property type="protein sequence ID" value="MDT0444274.1"/>
    <property type="molecule type" value="Genomic_DNA"/>
</dbReference>
<sequence length="141" mass="14601">MTHTSRANPWRWRLLVAASLFALVTAPLSASGPVAAAESTAGGEAESTDPLVALSEHVSPHSAADFTAGSWAPFASARDAAVQLIERGEATAAERTEARAALQEATDDLVMVRGLTTLVADYETASPPTTPLPPGLPSPKR</sequence>
<evidence type="ECO:0000313" key="3">
    <source>
        <dbReference type="EMBL" id="MDT0444274.1"/>
    </source>
</evidence>
<name>A0ABU2S783_9ACTN</name>
<dbReference type="Gene3D" id="1.20.1270.70">
    <property type="entry name" value="Designed single chain three-helix bundle"/>
    <property type="match status" value="1"/>
</dbReference>
<comment type="caution">
    <text evidence="3">The sequence shown here is derived from an EMBL/GenBank/DDBJ whole genome shotgun (WGS) entry which is preliminary data.</text>
</comment>
<evidence type="ECO:0000256" key="2">
    <source>
        <dbReference type="SAM" id="SignalP"/>
    </source>
</evidence>
<feature type="chain" id="PRO_5046000088" evidence="2">
    <location>
        <begin position="37"/>
        <end position="141"/>
    </location>
</feature>
<proteinExistence type="predicted"/>
<feature type="signal peptide" evidence="2">
    <location>
        <begin position="1"/>
        <end position="36"/>
    </location>
</feature>
<protein>
    <submittedName>
        <fullName evidence="3">Uncharacterized protein</fullName>
    </submittedName>
</protein>
<evidence type="ECO:0000313" key="4">
    <source>
        <dbReference type="Proteomes" id="UP001183615"/>
    </source>
</evidence>
<reference evidence="4" key="1">
    <citation type="submission" date="2023-07" db="EMBL/GenBank/DDBJ databases">
        <title>30 novel species of actinomycetes from the DSMZ collection.</title>
        <authorList>
            <person name="Nouioui I."/>
        </authorList>
    </citation>
    <scope>NUCLEOTIDE SEQUENCE [LARGE SCALE GENOMIC DNA]</scope>
    <source>
        <strain evidence="4">DSM 41886</strain>
    </source>
</reference>
<dbReference type="RefSeq" id="WP_311618539.1">
    <property type="nucleotide sequence ID" value="NZ_JAVREV010000008.1"/>
</dbReference>
<keyword evidence="4" id="KW-1185">Reference proteome</keyword>
<feature type="region of interest" description="Disordered" evidence="1">
    <location>
        <begin position="122"/>
        <end position="141"/>
    </location>
</feature>